<keyword evidence="3" id="KW-1185">Reference proteome</keyword>
<dbReference type="Pfam" id="PF06605">
    <property type="entry name" value="Prophage_tail"/>
    <property type="match status" value="1"/>
</dbReference>
<dbReference type="Proteomes" id="UP000562464">
    <property type="component" value="Unassembled WGS sequence"/>
</dbReference>
<name>A0A841C4L0_9LACT</name>
<evidence type="ECO:0000259" key="1">
    <source>
        <dbReference type="Pfam" id="PF06605"/>
    </source>
</evidence>
<feature type="domain" description="Tail spike" evidence="1">
    <location>
        <begin position="153"/>
        <end position="385"/>
    </location>
</feature>
<dbReference type="EMBL" id="JACHHV010000007">
    <property type="protein sequence ID" value="MBB5887753.1"/>
    <property type="molecule type" value="Genomic_DNA"/>
</dbReference>
<evidence type="ECO:0000313" key="3">
    <source>
        <dbReference type="Proteomes" id="UP000562464"/>
    </source>
</evidence>
<gene>
    <name evidence="2" type="ORF">HNQ37_000627</name>
</gene>
<organism evidence="2 3">
    <name type="scientific">Lactovum miscens</name>
    <dbReference type="NCBI Taxonomy" id="190387"/>
    <lineage>
        <taxon>Bacteria</taxon>
        <taxon>Bacillati</taxon>
        <taxon>Bacillota</taxon>
        <taxon>Bacilli</taxon>
        <taxon>Lactobacillales</taxon>
        <taxon>Streptococcaceae</taxon>
        <taxon>Lactovum</taxon>
    </lineage>
</organism>
<dbReference type="InterPro" id="IPR007119">
    <property type="entry name" value="Phage_tail_spike_N"/>
</dbReference>
<evidence type="ECO:0000313" key="2">
    <source>
        <dbReference type="EMBL" id="MBB5887753.1"/>
    </source>
</evidence>
<reference evidence="2 3" key="1">
    <citation type="submission" date="2020-08" db="EMBL/GenBank/DDBJ databases">
        <title>Genomic Encyclopedia of Type Strains, Phase IV (KMG-IV): sequencing the most valuable type-strain genomes for metagenomic binning, comparative biology and taxonomic classification.</title>
        <authorList>
            <person name="Goeker M."/>
        </authorList>
    </citation>
    <scope>NUCLEOTIDE SEQUENCE [LARGE SCALE GENOMIC DNA]</scope>
    <source>
        <strain evidence="2 3">DSM 14925</strain>
    </source>
</reference>
<dbReference type="RefSeq" id="WP_183539216.1">
    <property type="nucleotide sequence ID" value="NZ_JACHHV010000007.1"/>
</dbReference>
<proteinExistence type="predicted"/>
<dbReference type="InterPro" id="IPR010572">
    <property type="entry name" value="Tail_dom"/>
</dbReference>
<sequence>MQLNIHGTNLKIVGFIDNDIPGLPSFFNDNFHTYLAEGAATFDFTVNKFKKGVLQDYCQYLNEQSYISLNYNSRDYLFYVANLIDNDQFITLSCESLNLEMINENVNPFTSTTAQTIEWYIASMGILSYAKITLGINELSSLTKTLSYDSQDTKLARLLALVGDFGGEFEFITALNSDGTLQSITLNLYRANDGNQIQGVGKKRDDVTLFYGKNVVGIERQVDKTQIFNATTVTDSNDAVNWNASAWSVNNANGQEEFYKRAGSDTAYAPLSNVMYPSQTSSDSSDTWIRKDLSASATSADDLWAYALSQFKLYAYAIVTYVVTASSKLLSETVGNGTPLAIGDTIIIQDDNFPSGLILSARVSEMQISFSNPANNVITFSNFTKLQSQVSDDLISQMNALVDAATPYRCEVWTTNGTSFKNGTGSTELQAHVFKGSDVTEVTPDTIQWIADGTPISSGNGGNSPNLTVNASEIFQKSVISYQATFGTRTYNSPDITMLDVSDGTSPINLVIESSNGYQFKNNIINTVLTARLYQDNNEIDTDGTEFVYVWTKINADGAVDTTWNLQHQAGSKSITITNSDLQQRATFDCVATSLF</sequence>
<accession>A0A841C4L0</accession>
<dbReference type="AlphaFoldDB" id="A0A841C4L0"/>
<protein>
    <submittedName>
        <fullName evidence="2">Phage minor structural protein</fullName>
    </submittedName>
</protein>
<comment type="caution">
    <text evidence="2">The sequence shown here is derived from an EMBL/GenBank/DDBJ whole genome shotgun (WGS) entry which is preliminary data.</text>
</comment>
<dbReference type="NCBIfam" id="TIGR01665">
    <property type="entry name" value="put_anti_recept"/>
    <property type="match status" value="1"/>
</dbReference>